<organism evidence="14 15">
    <name type="scientific">Halospeciosus flavus</name>
    <dbReference type="NCBI Taxonomy" id="3032283"/>
    <lineage>
        <taxon>Archaea</taxon>
        <taxon>Methanobacteriati</taxon>
        <taxon>Methanobacteriota</taxon>
        <taxon>Stenosarchaea group</taxon>
        <taxon>Halobacteria</taxon>
        <taxon>Halobacteriales</taxon>
        <taxon>Halobacteriaceae</taxon>
        <taxon>Halospeciosus</taxon>
    </lineage>
</organism>
<dbReference type="RefSeq" id="WP_279529000.1">
    <property type="nucleotide sequence ID" value="NZ_CP122312.1"/>
</dbReference>
<dbReference type="GO" id="GO:0003899">
    <property type="term" value="F:DNA-directed RNA polymerase activity"/>
    <property type="evidence" value="ECO:0007669"/>
    <property type="project" value="UniProtKB-UniRule"/>
</dbReference>
<evidence type="ECO:0000256" key="5">
    <source>
        <dbReference type="ARBA" id="ARBA00022695"/>
    </source>
</evidence>
<name>A0ABD5Z1J5_9EURY</name>
<evidence type="ECO:0000256" key="8">
    <source>
        <dbReference type="ARBA" id="ARBA00022842"/>
    </source>
</evidence>
<sequence length="391" mass="44227">MEDRTRAYLRGRFRDHYRRVDVTAPPGADAREWGYIPWTEGPDTTMVRHRSLLDLGNLEKFLVRERPRHVYFSAGYYDDPSERTMDGKGWNGSDVVFDIDADHLPNITPGEDSYAEMLAAGKDHVLRLLDILERDFGFEDLTVVFSGGRGYHVHVRDEGAKRLEREQRREIVDYVRGNEIDLDALVDEEVVSGVGVKNPTEKQTLPADGGWGRRVVEHLNEFVDELLALDEEDALFRLQTFDGIGEGRAEAILTVAEQRREEIRRGNIDLHPAFKTLVKKLVGETVAEQSSAIDEPVTTDTHRLIRLPGSLHGGSGLEVVRLGRDEIDDFDPLVDAVPETFTSHEITVDVEREYTLELLDETFSVAPGEVTLPEYAGVFLMARGWAEKGRE</sequence>
<dbReference type="CDD" id="cd04860">
    <property type="entry name" value="AE_Prim_S"/>
    <property type="match status" value="1"/>
</dbReference>
<dbReference type="GO" id="GO:0000428">
    <property type="term" value="C:DNA-directed RNA polymerase complex"/>
    <property type="evidence" value="ECO:0007669"/>
    <property type="project" value="UniProtKB-KW"/>
</dbReference>
<comment type="function">
    <text evidence="11">Catalytic subunit of DNA primase, an RNA polymerase that catalyzes the synthesis of short RNA molecules used as primers for DNA polymerase during DNA replication. The small subunit contains the primase catalytic core and has DNA synthesis activity on its own. Binding to the large subunit stabilizes and modulates the activity, increasing the rate of DNA synthesis while decreasing the length of the DNA fragments, and conferring RNA synthesis capability. The DNA polymerase activity may enable DNA primase to also catalyze primer extension after primer synthesis. May also play a role in DNA repair.</text>
</comment>
<keyword evidence="4 11" id="KW-0808">Transferase</keyword>
<evidence type="ECO:0000256" key="12">
    <source>
        <dbReference type="RuleBase" id="RU003514"/>
    </source>
</evidence>
<keyword evidence="9 11" id="KW-0804">Transcription</keyword>
<keyword evidence="8 11" id="KW-0460">Magnesium</keyword>
<evidence type="ECO:0000256" key="4">
    <source>
        <dbReference type="ARBA" id="ARBA00022679"/>
    </source>
</evidence>
<evidence type="ECO:0000256" key="13">
    <source>
        <dbReference type="RuleBase" id="RU004224"/>
    </source>
</evidence>
<dbReference type="SUPFAM" id="SSF56747">
    <property type="entry name" value="Prim-pol domain"/>
    <property type="match status" value="1"/>
</dbReference>
<dbReference type="GO" id="GO:1990077">
    <property type="term" value="C:primosome complex"/>
    <property type="evidence" value="ECO:0007669"/>
    <property type="project" value="UniProtKB-KW"/>
</dbReference>
<reference evidence="14 15" key="1">
    <citation type="journal article" date="2019" name="Int. J. Syst. Evol. Microbiol.">
        <title>The Global Catalogue of Microorganisms (GCM) 10K type strain sequencing project: providing services to taxonomists for standard genome sequencing and annotation.</title>
        <authorList>
            <consortium name="The Broad Institute Genomics Platform"/>
            <consortium name="The Broad Institute Genome Sequencing Center for Infectious Disease"/>
            <person name="Wu L."/>
            <person name="Ma J."/>
        </authorList>
    </citation>
    <scope>NUCLEOTIDE SEQUENCE [LARGE SCALE GENOMIC DNA]</scope>
    <source>
        <strain evidence="14 15">XZGYJ-43</strain>
    </source>
</reference>
<evidence type="ECO:0000256" key="2">
    <source>
        <dbReference type="ARBA" id="ARBA00022478"/>
    </source>
</evidence>
<evidence type="ECO:0000256" key="7">
    <source>
        <dbReference type="ARBA" id="ARBA00022723"/>
    </source>
</evidence>
<comment type="subunit">
    <text evidence="11">Heterodimer of a small subunit (PriS) and a large subunit (PriL).</text>
</comment>
<evidence type="ECO:0000256" key="10">
    <source>
        <dbReference type="ARBA" id="ARBA00023211"/>
    </source>
</evidence>
<dbReference type="AlphaFoldDB" id="A0ABD5Z1J5"/>
<evidence type="ECO:0000256" key="9">
    <source>
        <dbReference type="ARBA" id="ARBA00023163"/>
    </source>
</evidence>
<dbReference type="EC" id="2.7.7.-" evidence="11"/>
<comment type="similarity">
    <text evidence="1 11 12">Belongs to the eukaryotic-type primase small subunit family.</text>
</comment>
<dbReference type="Proteomes" id="UP001596447">
    <property type="component" value="Unassembled WGS sequence"/>
</dbReference>
<evidence type="ECO:0000256" key="1">
    <source>
        <dbReference type="ARBA" id="ARBA00009762"/>
    </source>
</evidence>
<proteinExistence type="inferred from homology"/>
<dbReference type="Gene3D" id="3.90.920.10">
    <property type="entry name" value="DNA primase, PRIM domain"/>
    <property type="match status" value="1"/>
</dbReference>
<keyword evidence="2 11" id="KW-0240">DNA-directed RNA polymerase</keyword>
<accession>A0ABD5Z1J5</accession>
<dbReference type="EMBL" id="JBHTAR010000011">
    <property type="protein sequence ID" value="MFC7199053.1"/>
    <property type="molecule type" value="Genomic_DNA"/>
</dbReference>
<keyword evidence="10 11" id="KW-0464">Manganese</keyword>
<comment type="cofactor">
    <cofactor evidence="11">
        <name>Mg(2+)</name>
        <dbReference type="ChEBI" id="CHEBI:18420"/>
    </cofactor>
    <cofactor evidence="11">
        <name>Mn(2+)</name>
        <dbReference type="ChEBI" id="CHEBI:29035"/>
    </cofactor>
</comment>
<dbReference type="NCBIfam" id="NF001639">
    <property type="entry name" value="PRK00419.1-1"/>
    <property type="match status" value="1"/>
</dbReference>
<keyword evidence="3 11" id="KW-0639">Primosome</keyword>
<keyword evidence="6 11" id="KW-0235">DNA replication</keyword>
<keyword evidence="7 11" id="KW-0479">Metal-binding</keyword>
<comment type="caution">
    <text evidence="14">The sequence shown here is derived from an EMBL/GenBank/DDBJ whole genome shotgun (WGS) entry which is preliminary data.</text>
</comment>
<evidence type="ECO:0000313" key="15">
    <source>
        <dbReference type="Proteomes" id="UP001596447"/>
    </source>
</evidence>
<dbReference type="NCBIfam" id="TIGR00335">
    <property type="entry name" value="primase_sml"/>
    <property type="match status" value="1"/>
</dbReference>
<feature type="active site" evidence="11">
    <location>
        <position position="100"/>
    </location>
</feature>
<protein>
    <recommendedName>
        <fullName evidence="11">DNA primase small subunit PriS</fullName>
        <ecNumber evidence="11">2.7.7.-</ecNumber>
    </recommendedName>
</protein>
<comment type="function">
    <text evidence="13">RNA polymerase that catalyzes the synthesis of short RNA molecules used as primers for DNA polymerase during DNA replication.</text>
</comment>
<evidence type="ECO:0000256" key="3">
    <source>
        <dbReference type="ARBA" id="ARBA00022515"/>
    </source>
</evidence>
<gene>
    <name evidence="11 14" type="primary">priS</name>
    <name evidence="14" type="ORF">ACFQJ9_06430</name>
</gene>
<keyword evidence="15" id="KW-1185">Reference proteome</keyword>
<dbReference type="PANTHER" id="PTHR10536">
    <property type="entry name" value="DNA PRIMASE SMALL SUBUNIT"/>
    <property type="match status" value="1"/>
</dbReference>
<dbReference type="InterPro" id="IPR014052">
    <property type="entry name" value="DNA_primase_ssu_euk/arc"/>
</dbReference>
<evidence type="ECO:0000256" key="6">
    <source>
        <dbReference type="ARBA" id="ARBA00022705"/>
    </source>
</evidence>
<dbReference type="InterPro" id="IPR023639">
    <property type="entry name" value="DNA_primase_ssu_PriS"/>
</dbReference>
<feature type="active site" evidence="11">
    <location>
        <position position="294"/>
    </location>
</feature>
<dbReference type="GO" id="GO:0046872">
    <property type="term" value="F:metal ion binding"/>
    <property type="evidence" value="ECO:0007669"/>
    <property type="project" value="UniProtKB-KW"/>
</dbReference>
<feature type="active site" evidence="11">
    <location>
        <position position="98"/>
    </location>
</feature>
<keyword evidence="5 11" id="KW-0548">Nucleotidyltransferase</keyword>
<evidence type="ECO:0000256" key="11">
    <source>
        <dbReference type="HAMAP-Rule" id="MF_00700"/>
    </source>
</evidence>
<dbReference type="Pfam" id="PF01896">
    <property type="entry name" value="DNA_primase_S"/>
    <property type="match status" value="1"/>
</dbReference>
<evidence type="ECO:0000313" key="14">
    <source>
        <dbReference type="EMBL" id="MFC7199053.1"/>
    </source>
</evidence>
<dbReference type="GO" id="GO:0006269">
    <property type="term" value="P:DNA replication, synthesis of primer"/>
    <property type="evidence" value="ECO:0007669"/>
    <property type="project" value="UniProtKB-UniRule"/>
</dbReference>
<dbReference type="HAMAP" id="MF_00700">
    <property type="entry name" value="DNA_primase_sml_arc"/>
    <property type="match status" value="1"/>
</dbReference>
<dbReference type="InterPro" id="IPR002755">
    <property type="entry name" value="DNA_primase_S"/>
</dbReference>